<comment type="caution">
    <text evidence="2">The sequence shown here is derived from an EMBL/GenBank/DDBJ whole genome shotgun (WGS) entry which is preliminary data.</text>
</comment>
<protein>
    <submittedName>
        <fullName evidence="2">Uncharacterized protein</fullName>
    </submittedName>
</protein>
<dbReference type="AlphaFoldDB" id="A0A318TYJ3"/>
<evidence type="ECO:0000256" key="1">
    <source>
        <dbReference type="SAM" id="Phobius"/>
    </source>
</evidence>
<keyword evidence="1" id="KW-1133">Transmembrane helix</keyword>
<feature type="transmembrane region" description="Helical" evidence="1">
    <location>
        <begin position="134"/>
        <end position="155"/>
    </location>
</feature>
<keyword evidence="1" id="KW-0812">Transmembrane</keyword>
<evidence type="ECO:0000313" key="3">
    <source>
        <dbReference type="Proteomes" id="UP000247416"/>
    </source>
</evidence>
<sequence length="236" mass="27320">MNSFVGPFRLMIKEMSMTFYINATITFVLFIFFNLLGVFDVAKSGIFFLHGPLFIVFLLYPFINFKGYQYILSFGGTRKQFVFAFYLSSLIYGAISILLLNLFYYLSKIINANNTIEFFHLANIVNDSNLLMELWIDFTWLIFVFSLGIIAKTIWFNYGTLFTLSLATFLIIAVTIVALFAEISKILDVIFDNYMLFIVILFGLSFTFLLISYLLMRNAPLEKGNRVLIRQSTRTT</sequence>
<feature type="transmembrane region" description="Helical" evidence="1">
    <location>
        <begin position="46"/>
        <end position="63"/>
    </location>
</feature>
<feature type="transmembrane region" description="Helical" evidence="1">
    <location>
        <begin position="193"/>
        <end position="216"/>
    </location>
</feature>
<accession>A0A318TYJ3</accession>
<proteinExistence type="predicted"/>
<gene>
    <name evidence="2" type="ORF">BJ095_12146</name>
</gene>
<name>A0A318TYJ3_9BACL</name>
<reference evidence="2 3" key="1">
    <citation type="submission" date="2018-06" db="EMBL/GenBank/DDBJ databases">
        <title>Genomic Encyclopedia of Archaeal and Bacterial Type Strains, Phase II (KMG-II): from individual species to whole genera.</title>
        <authorList>
            <person name="Goeker M."/>
        </authorList>
    </citation>
    <scope>NUCLEOTIDE SEQUENCE [LARGE SCALE GENOMIC DNA]</scope>
    <source>
        <strain evidence="2 3">KACC 16626</strain>
    </source>
</reference>
<dbReference type="OrthoDB" id="2417711at2"/>
<keyword evidence="1" id="KW-0472">Membrane</keyword>
<dbReference type="RefSeq" id="WP_107936095.1">
    <property type="nucleotide sequence ID" value="NZ_PYWJ01000024.1"/>
</dbReference>
<feature type="transmembrane region" description="Helical" evidence="1">
    <location>
        <begin position="161"/>
        <end position="181"/>
    </location>
</feature>
<organism evidence="2 3">
    <name type="scientific">Ureibacillus chungkukjangi</name>
    <dbReference type="NCBI Taxonomy" id="1202712"/>
    <lineage>
        <taxon>Bacteria</taxon>
        <taxon>Bacillati</taxon>
        <taxon>Bacillota</taxon>
        <taxon>Bacilli</taxon>
        <taxon>Bacillales</taxon>
        <taxon>Caryophanaceae</taxon>
        <taxon>Ureibacillus</taxon>
    </lineage>
</organism>
<dbReference type="EMBL" id="QJTJ01000021">
    <property type="protein sequence ID" value="PYF04709.1"/>
    <property type="molecule type" value="Genomic_DNA"/>
</dbReference>
<dbReference type="Proteomes" id="UP000247416">
    <property type="component" value="Unassembled WGS sequence"/>
</dbReference>
<feature type="transmembrane region" description="Helical" evidence="1">
    <location>
        <begin position="20"/>
        <end position="39"/>
    </location>
</feature>
<evidence type="ECO:0000313" key="2">
    <source>
        <dbReference type="EMBL" id="PYF04709.1"/>
    </source>
</evidence>
<feature type="transmembrane region" description="Helical" evidence="1">
    <location>
        <begin position="83"/>
        <end position="106"/>
    </location>
</feature>
<keyword evidence="3" id="KW-1185">Reference proteome</keyword>